<organism evidence="2 3">
    <name type="scientific">Sesamum alatum</name>
    <dbReference type="NCBI Taxonomy" id="300844"/>
    <lineage>
        <taxon>Eukaryota</taxon>
        <taxon>Viridiplantae</taxon>
        <taxon>Streptophyta</taxon>
        <taxon>Embryophyta</taxon>
        <taxon>Tracheophyta</taxon>
        <taxon>Spermatophyta</taxon>
        <taxon>Magnoliopsida</taxon>
        <taxon>eudicotyledons</taxon>
        <taxon>Gunneridae</taxon>
        <taxon>Pentapetalae</taxon>
        <taxon>asterids</taxon>
        <taxon>lamiids</taxon>
        <taxon>Lamiales</taxon>
        <taxon>Pedaliaceae</taxon>
        <taxon>Sesamum</taxon>
    </lineage>
</organism>
<accession>A0AAE1XLY6</accession>
<feature type="region of interest" description="Disordered" evidence="1">
    <location>
        <begin position="314"/>
        <end position="340"/>
    </location>
</feature>
<evidence type="ECO:0000256" key="1">
    <source>
        <dbReference type="SAM" id="MobiDB-lite"/>
    </source>
</evidence>
<reference evidence="2" key="1">
    <citation type="submission" date="2020-06" db="EMBL/GenBank/DDBJ databases">
        <authorList>
            <person name="Li T."/>
            <person name="Hu X."/>
            <person name="Zhang T."/>
            <person name="Song X."/>
            <person name="Zhang H."/>
            <person name="Dai N."/>
            <person name="Sheng W."/>
            <person name="Hou X."/>
            <person name="Wei L."/>
        </authorList>
    </citation>
    <scope>NUCLEOTIDE SEQUENCE</scope>
    <source>
        <strain evidence="2">3651</strain>
        <tissue evidence="2">Leaf</tissue>
    </source>
</reference>
<comment type="caution">
    <text evidence="2">The sequence shown here is derived from an EMBL/GenBank/DDBJ whole genome shotgun (WGS) entry which is preliminary data.</text>
</comment>
<reference evidence="2" key="2">
    <citation type="journal article" date="2024" name="Plant">
        <title>Genomic evolution and insights into agronomic trait innovations of Sesamum species.</title>
        <authorList>
            <person name="Miao H."/>
            <person name="Wang L."/>
            <person name="Qu L."/>
            <person name="Liu H."/>
            <person name="Sun Y."/>
            <person name="Le M."/>
            <person name="Wang Q."/>
            <person name="Wei S."/>
            <person name="Zheng Y."/>
            <person name="Lin W."/>
            <person name="Duan Y."/>
            <person name="Cao H."/>
            <person name="Xiong S."/>
            <person name="Wang X."/>
            <person name="Wei L."/>
            <person name="Li C."/>
            <person name="Ma Q."/>
            <person name="Ju M."/>
            <person name="Zhao R."/>
            <person name="Li G."/>
            <person name="Mu C."/>
            <person name="Tian Q."/>
            <person name="Mei H."/>
            <person name="Zhang T."/>
            <person name="Gao T."/>
            <person name="Zhang H."/>
        </authorList>
    </citation>
    <scope>NUCLEOTIDE SEQUENCE</scope>
    <source>
        <strain evidence="2">3651</strain>
    </source>
</reference>
<keyword evidence="3" id="KW-1185">Reference proteome</keyword>
<dbReference type="AlphaFoldDB" id="A0AAE1XLY6"/>
<feature type="compositionally biased region" description="Basic and acidic residues" evidence="1">
    <location>
        <begin position="318"/>
        <end position="328"/>
    </location>
</feature>
<dbReference type="EMBL" id="JACGWO010000012">
    <property type="protein sequence ID" value="KAK4414293.1"/>
    <property type="molecule type" value="Genomic_DNA"/>
</dbReference>
<proteinExistence type="predicted"/>
<gene>
    <name evidence="2" type="ORF">Salat_2842300</name>
</gene>
<evidence type="ECO:0000313" key="2">
    <source>
        <dbReference type="EMBL" id="KAK4414293.1"/>
    </source>
</evidence>
<dbReference type="PRINTS" id="PR01217">
    <property type="entry name" value="PRICHEXTENSN"/>
</dbReference>
<evidence type="ECO:0000313" key="3">
    <source>
        <dbReference type="Proteomes" id="UP001293254"/>
    </source>
</evidence>
<sequence>MESFRRDFDLNEFVSLAAKVFEKGDPLAMAEMAAVHDLLWISVHASVSPPSLIAAPPLVPCVDSPPRVSALELPPHHDSSPSRVFELASQLSPLLINNLSASRVSSPSRISSCEPPPSLTHDPSASRVTEPPPRVNSPSRVSPINQPPPLSPGNVSPPPPLVSPSPSSPCIHPPPPPSLAPLPTTSASPPPHVVAPSPSMAPATTFVAAPPTSFLEALIGSHRSMAPPSLTPHGTDSGIPASATCLSAPLDSVPPNSIGPIEMVHPLSSPRAGDIPRSVPSLCKDLSFDRLTSRPDMGKAIAVHNSFQSLDKFCTSDNVDHPELHNSHDSSSSKPLSDVT</sequence>
<feature type="compositionally biased region" description="Low complexity" evidence="1">
    <location>
        <begin position="329"/>
        <end position="340"/>
    </location>
</feature>
<dbReference type="Proteomes" id="UP001293254">
    <property type="component" value="Unassembled WGS sequence"/>
</dbReference>
<protein>
    <submittedName>
        <fullName evidence="2">Uncharacterized protein</fullName>
    </submittedName>
</protein>
<feature type="compositionally biased region" description="Pro residues" evidence="1">
    <location>
        <begin position="145"/>
        <end position="180"/>
    </location>
</feature>
<name>A0AAE1XLY6_9LAMI</name>
<feature type="region of interest" description="Disordered" evidence="1">
    <location>
        <begin position="105"/>
        <end position="196"/>
    </location>
</feature>